<dbReference type="InterPro" id="IPR001584">
    <property type="entry name" value="Integrase_cat-core"/>
</dbReference>
<dbReference type="InterPro" id="IPR036397">
    <property type="entry name" value="RNaseH_sf"/>
</dbReference>
<dbReference type="PROSITE" id="PS50994">
    <property type="entry name" value="INTEGRASE"/>
    <property type="match status" value="1"/>
</dbReference>
<feature type="non-terminal residue" evidence="4">
    <location>
        <position position="1"/>
    </location>
</feature>
<name>A0A699L117_TANCI</name>
<accession>A0A699L117</accession>
<dbReference type="Pfam" id="PF22936">
    <property type="entry name" value="Pol_BBD"/>
    <property type="match status" value="1"/>
</dbReference>
<reference evidence="4" key="1">
    <citation type="journal article" date="2019" name="Sci. Rep.">
        <title>Draft genome of Tanacetum cinerariifolium, the natural source of mosquito coil.</title>
        <authorList>
            <person name="Yamashiro T."/>
            <person name="Shiraishi A."/>
            <person name="Satake H."/>
            <person name="Nakayama K."/>
        </authorList>
    </citation>
    <scope>NUCLEOTIDE SEQUENCE</scope>
</reference>
<dbReference type="Pfam" id="PF13976">
    <property type="entry name" value="gag_pre-integrs"/>
    <property type="match status" value="1"/>
</dbReference>
<dbReference type="InterPro" id="IPR012337">
    <property type="entry name" value="RNaseH-like_sf"/>
</dbReference>
<dbReference type="Gene3D" id="3.30.420.10">
    <property type="entry name" value="Ribonuclease H-like superfamily/Ribonuclease H"/>
    <property type="match status" value="1"/>
</dbReference>
<protein>
    <submittedName>
        <fullName evidence="4">Ribonuclease H-like domain-containing protein</fullName>
    </submittedName>
</protein>
<evidence type="ECO:0000256" key="2">
    <source>
        <dbReference type="SAM" id="MobiDB-lite"/>
    </source>
</evidence>
<dbReference type="SUPFAM" id="SSF53098">
    <property type="entry name" value="Ribonuclease H-like"/>
    <property type="match status" value="1"/>
</dbReference>
<dbReference type="AlphaFoldDB" id="A0A699L117"/>
<dbReference type="EMBL" id="BKCJ010575673">
    <property type="protein sequence ID" value="GFB20801.1"/>
    <property type="molecule type" value="Genomic_DNA"/>
</dbReference>
<dbReference type="GO" id="GO:0003676">
    <property type="term" value="F:nucleic acid binding"/>
    <property type="evidence" value="ECO:0007669"/>
    <property type="project" value="InterPro"/>
</dbReference>
<sequence length="507" mass="57335">PHPKRNFVPTAVLTKSGQVPVNASKQSSHRAVVSIGAARHVNTVASKPSVNNAIYSYFKVHSPVRRPFNQKSVARTNNFNEKVNTAKVNNVTTPGPKAIVSAVEENRNNGVKSSACWIWRPKQNLIDHISKYNGSYTLKRFNYVDPQGRLKSDQGIIESGCFRHMTGNKFYLKDYQEINGEFVAFGENAKGDKITGKGKIRTGKLDFEDVYFVKELKFNLFSASQMCDKKNSVLFTDTKCVVLSPDFKLLDESQVLLKVPRNNNMYSFDLKNVVPVGGLTCLFSKATLDESNLWHRRLGHINFKTMNKLVRGNLVRGLPSKLFENDHTCVARQKGKQYKASYKTKTGIRREFSVARTPQQNGVAERKNKTLIEASRTMLLDFKLPSTFWAEAVNTACYVQNRVLVIKPHNKTPYKLFLGYSINSKAFRVFNTRTKIVEENLHINFLENKPNVARIRPNWMFDINTLIMSTNYQPDFAGNQTNGNAENESVSKTGAARSYPGRIPNEA</sequence>
<keyword evidence="1" id="KW-0378">Hydrolase</keyword>
<comment type="caution">
    <text evidence="4">The sequence shown here is derived from an EMBL/GenBank/DDBJ whole genome shotgun (WGS) entry which is preliminary data.</text>
</comment>
<dbReference type="GO" id="GO:0006508">
    <property type="term" value="P:proteolysis"/>
    <property type="evidence" value="ECO:0007669"/>
    <property type="project" value="UniProtKB-KW"/>
</dbReference>
<dbReference type="InterPro" id="IPR054722">
    <property type="entry name" value="PolX-like_BBD"/>
</dbReference>
<evidence type="ECO:0000256" key="1">
    <source>
        <dbReference type="ARBA" id="ARBA00022670"/>
    </source>
</evidence>
<dbReference type="PANTHER" id="PTHR42648">
    <property type="entry name" value="TRANSPOSASE, PUTATIVE-RELATED"/>
    <property type="match status" value="1"/>
</dbReference>
<dbReference type="InterPro" id="IPR039537">
    <property type="entry name" value="Retrotran_Ty1/copia-like"/>
</dbReference>
<feature type="compositionally biased region" description="Polar residues" evidence="2">
    <location>
        <begin position="478"/>
        <end position="492"/>
    </location>
</feature>
<gene>
    <name evidence="4" type="ORF">Tci_692772</name>
</gene>
<dbReference type="GO" id="GO:0015074">
    <property type="term" value="P:DNA integration"/>
    <property type="evidence" value="ECO:0007669"/>
    <property type="project" value="InterPro"/>
</dbReference>
<feature type="region of interest" description="Disordered" evidence="2">
    <location>
        <begin position="478"/>
        <end position="507"/>
    </location>
</feature>
<keyword evidence="1" id="KW-0645">Protease</keyword>
<dbReference type="InterPro" id="IPR025724">
    <property type="entry name" value="GAG-pre-integrase_dom"/>
</dbReference>
<evidence type="ECO:0000313" key="4">
    <source>
        <dbReference type="EMBL" id="GFB20801.1"/>
    </source>
</evidence>
<organism evidence="4">
    <name type="scientific">Tanacetum cinerariifolium</name>
    <name type="common">Dalmatian daisy</name>
    <name type="synonym">Chrysanthemum cinerariifolium</name>
    <dbReference type="NCBI Taxonomy" id="118510"/>
    <lineage>
        <taxon>Eukaryota</taxon>
        <taxon>Viridiplantae</taxon>
        <taxon>Streptophyta</taxon>
        <taxon>Embryophyta</taxon>
        <taxon>Tracheophyta</taxon>
        <taxon>Spermatophyta</taxon>
        <taxon>Magnoliopsida</taxon>
        <taxon>eudicotyledons</taxon>
        <taxon>Gunneridae</taxon>
        <taxon>Pentapetalae</taxon>
        <taxon>asterids</taxon>
        <taxon>campanulids</taxon>
        <taxon>Asterales</taxon>
        <taxon>Asteraceae</taxon>
        <taxon>Asteroideae</taxon>
        <taxon>Anthemideae</taxon>
        <taxon>Anthemidinae</taxon>
        <taxon>Tanacetum</taxon>
    </lineage>
</organism>
<dbReference type="PANTHER" id="PTHR42648:SF32">
    <property type="entry name" value="RIBONUCLEASE H-LIKE DOMAIN, GAG-PRE-INTEGRASE DOMAIN PROTEIN-RELATED"/>
    <property type="match status" value="1"/>
</dbReference>
<proteinExistence type="predicted"/>
<evidence type="ECO:0000259" key="3">
    <source>
        <dbReference type="PROSITE" id="PS50994"/>
    </source>
</evidence>
<dbReference type="GO" id="GO:0008233">
    <property type="term" value="F:peptidase activity"/>
    <property type="evidence" value="ECO:0007669"/>
    <property type="project" value="UniProtKB-KW"/>
</dbReference>
<feature type="domain" description="Integrase catalytic" evidence="3">
    <location>
        <begin position="256"/>
        <end position="421"/>
    </location>
</feature>